<dbReference type="GO" id="GO:0003700">
    <property type="term" value="F:DNA-binding transcription factor activity"/>
    <property type="evidence" value="ECO:0007669"/>
    <property type="project" value="TreeGrafter"/>
</dbReference>
<dbReference type="PANTHER" id="PTHR37534:SF5">
    <property type="entry name" value="C6 ZINC FINGER DOMAIN-CONTAINING PROTEIN"/>
    <property type="match status" value="1"/>
</dbReference>
<dbReference type="GO" id="GO:0005634">
    <property type="term" value="C:nucleus"/>
    <property type="evidence" value="ECO:0007669"/>
    <property type="project" value="UniProtKB-SubCell"/>
</dbReference>
<keyword evidence="2" id="KW-0539">Nucleus</keyword>
<dbReference type="OrthoDB" id="4525710at2759"/>
<dbReference type="InterPro" id="IPR021858">
    <property type="entry name" value="Fun_TF"/>
</dbReference>
<evidence type="ECO:0000256" key="1">
    <source>
        <dbReference type="ARBA" id="ARBA00004123"/>
    </source>
</evidence>
<dbReference type="AlphaFoldDB" id="A0A0F4YRY1"/>
<sequence length="341" mass="37923">MAIQRTMQSTAFEMRWQPPMQWVPETRSRLRICGASDLSCNERDLETSEDAAATTDRSRGPMSISFVNETHRIESNYTIISADEHTPDTASSSASLSHHTPNYSSLQHSPPIVVSSDLSPHGGPQPQPQPQTVAPFPLVNPITSPPDAFFMNRYCTVIGPWFDLFDFRRRFSLEVPHLALQNRLLLLSAMACAARQHHLTSAQPVKTALTYYDEALQLLGVSLKDFSRSSSAAVFASCLLLAHCEMIGASTRDWHLHLSGALSLVTTHGWHRCTAGLGQACLWIYYRMDILSSLATAESTRLQTNFWDTAGDGVSWTIESWSNHAVLLLAEVHNLLCDVRE</sequence>
<feature type="region of interest" description="Disordered" evidence="3">
    <location>
        <begin position="85"/>
        <end position="138"/>
    </location>
</feature>
<feature type="non-terminal residue" evidence="4">
    <location>
        <position position="341"/>
    </location>
</feature>
<name>A0A0F4YRY1_RASE3</name>
<evidence type="ECO:0000313" key="5">
    <source>
        <dbReference type="Proteomes" id="UP000053958"/>
    </source>
</evidence>
<dbReference type="PANTHER" id="PTHR37534">
    <property type="entry name" value="TRANSCRIPTIONAL ACTIVATOR PROTEIN UGA3"/>
    <property type="match status" value="1"/>
</dbReference>
<dbReference type="STRING" id="1408163.A0A0F4YRY1"/>
<dbReference type="GeneID" id="25317968"/>
<gene>
    <name evidence="4" type="ORF">T310_5628</name>
</gene>
<dbReference type="Pfam" id="PF11951">
    <property type="entry name" value="Fungal_trans_2"/>
    <property type="match status" value="1"/>
</dbReference>
<feature type="region of interest" description="Disordered" evidence="3">
    <location>
        <begin position="41"/>
        <end position="62"/>
    </location>
</feature>
<evidence type="ECO:0000256" key="3">
    <source>
        <dbReference type="SAM" id="MobiDB-lite"/>
    </source>
</evidence>
<reference evidence="4 5" key="1">
    <citation type="submission" date="2015-04" db="EMBL/GenBank/DDBJ databases">
        <authorList>
            <person name="Heijne W.H."/>
            <person name="Fedorova N.D."/>
            <person name="Nierman W.C."/>
            <person name="Vollebregt A.W."/>
            <person name="Zhao Z."/>
            <person name="Wu L."/>
            <person name="Kumar M."/>
            <person name="Stam H."/>
            <person name="van den Berg M.A."/>
            <person name="Pel H.J."/>
        </authorList>
    </citation>
    <scope>NUCLEOTIDE SEQUENCE [LARGE SCALE GENOMIC DNA]</scope>
    <source>
        <strain evidence="4 5">CBS 393.64</strain>
    </source>
</reference>
<comment type="caution">
    <text evidence="4">The sequence shown here is derived from an EMBL/GenBank/DDBJ whole genome shotgun (WGS) entry which is preliminary data.</text>
</comment>
<proteinExistence type="predicted"/>
<evidence type="ECO:0000256" key="2">
    <source>
        <dbReference type="ARBA" id="ARBA00023242"/>
    </source>
</evidence>
<dbReference type="GO" id="GO:0000976">
    <property type="term" value="F:transcription cis-regulatory region binding"/>
    <property type="evidence" value="ECO:0007669"/>
    <property type="project" value="TreeGrafter"/>
</dbReference>
<feature type="compositionally biased region" description="Low complexity" evidence="3">
    <location>
        <begin position="89"/>
        <end position="100"/>
    </location>
</feature>
<organism evidence="4 5">
    <name type="scientific">Rasamsonia emersonii (strain ATCC 16479 / CBS 393.64 / IMI 116815)</name>
    <dbReference type="NCBI Taxonomy" id="1408163"/>
    <lineage>
        <taxon>Eukaryota</taxon>
        <taxon>Fungi</taxon>
        <taxon>Dikarya</taxon>
        <taxon>Ascomycota</taxon>
        <taxon>Pezizomycotina</taxon>
        <taxon>Eurotiomycetes</taxon>
        <taxon>Eurotiomycetidae</taxon>
        <taxon>Eurotiales</taxon>
        <taxon>Trichocomaceae</taxon>
        <taxon>Rasamsonia</taxon>
    </lineage>
</organism>
<protein>
    <submittedName>
        <fullName evidence="4">C6 zinc finger domain protein</fullName>
    </submittedName>
</protein>
<dbReference type="RefSeq" id="XP_013326985.1">
    <property type="nucleotide sequence ID" value="XM_013471531.1"/>
</dbReference>
<comment type="subcellular location">
    <subcellularLocation>
        <location evidence="1">Nucleus</location>
    </subcellularLocation>
</comment>
<accession>A0A0F4YRY1</accession>
<evidence type="ECO:0000313" key="4">
    <source>
        <dbReference type="EMBL" id="KKA20373.1"/>
    </source>
</evidence>
<dbReference type="EMBL" id="LASV01000266">
    <property type="protein sequence ID" value="KKA20373.1"/>
    <property type="molecule type" value="Genomic_DNA"/>
</dbReference>
<dbReference type="Proteomes" id="UP000053958">
    <property type="component" value="Unassembled WGS sequence"/>
</dbReference>
<dbReference type="GO" id="GO:0045944">
    <property type="term" value="P:positive regulation of transcription by RNA polymerase II"/>
    <property type="evidence" value="ECO:0007669"/>
    <property type="project" value="TreeGrafter"/>
</dbReference>
<keyword evidence="5" id="KW-1185">Reference proteome</keyword>